<accession>A0A2N4UG01</accession>
<evidence type="ECO:0000313" key="2">
    <source>
        <dbReference type="Proteomes" id="UP000234328"/>
    </source>
</evidence>
<organism evidence="1 2">
    <name type="scientific">Pollutimonas nitritireducens</name>
    <dbReference type="NCBI Taxonomy" id="2045209"/>
    <lineage>
        <taxon>Bacteria</taxon>
        <taxon>Pseudomonadati</taxon>
        <taxon>Pseudomonadota</taxon>
        <taxon>Betaproteobacteria</taxon>
        <taxon>Burkholderiales</taxon>
        <taxon>Alcaligenaceae</taxon>
        <taxon>Pollutimonas</taxon>
    </lineage>
</organism>
<sequence length="69" mass="7830">MNRTVEYMEGTRLAGWKPFMPRKPGQRTRMAVQSAFWAAHSLDGIDGRYALIANAGSRGERLYRLGRSD</sequence>
<dbReference type="Proteomes" id="UP000234328">
    <property type="component" value="Unassembled WGS sequence"/>
</dbReference>
<proteinExistence type="predicted"/>
<gene>
    <name evidence="1" type="ORF">CR155_10990</name>
</gene>
<comment type="caution">
    <text evidence="1">The sequence shown here is derived from an EMBL/GenBank/DDBJ whole genome shotgun (WGS) entry which is preliminary data.</text>
</comment>
<keyword evidence="2" id="KW-1185">Reference proteome</keyword>
<evidence type="ECO:0000313" key="1">
    <source>
        <dbReference type="EMBL" id="PLC53948.1"/>
    </source>
</evidence>
<protein>
    <submittedName>
        <fullName evidence="1">Uncharacterized protein</fullName>
    </submittedName>
</protein>
<reference evidence="1 2" key="1">
    <citation type="submission" date="2017-10" db="EMBL/GenBank/DDBJ databases">
        <title>Two draft genome sequences of Pusillimonas sp. strains isolated from a nitrate- and radionuclide-contaminated groundwater in Russia.</title>
        <authorList>
            <person name="Grouzdev D.S."/>
            <person name="Tourova T.P."/>
            <person name="Goeva M.A."/>
            <person name="Babich T.L."/>
            <person name="Sokolova D.S."/>
            <person name="Abdullin R."/>
            <person name="Poltaraus A.B."/>
            <person name="Toshchakov S.V."/>
            <person name="Nazina T.N."/>
        </authorList>
    </citation>
    <scope>NUCLEOTIDE SEQUENCE [LARGE SCALE GENOMIC DNA]</scope>
    <source>
        <strain evidence="1 2">JR1/69-2-13</strain>
    </source>
</reference>
<dbReference type="AlphaFoldDB" id="A0A2N4UG01"/>
<dbReference type="EMBL" id="PDNV01000006">
    <property type="protein sequence ID" value="PLC53948.1"/>
    <property type="molecule type" value="Genomic_DNA"/>
</dbReference>
<name>A0A2N4UG01_9BURK</name>